<gene>
    <name evidence="3" type="ORF">NZH93_35585</name>
</gene>
<name>A0A9X2VSR0_9PSEU</name>
<evidence type="ECO:0000313" key="4">
    <source>
        <dbReference type="Proteomes" id="UP001141259"/>
    </source>
</evidence>
<dbReference type="RefSeq" id="WP_259627675.1">
    <property type="nucleotide sequence ID" value="NZ_JANYMP010000022.1"/>
</dbReference>
<comment type="caution">
    <text evidence="3">The sequence shown here is derived from an EMBL/GenBank/DDBJ whole genome shotgun (WGS) entry which is preliminary data.</text>
</comment>
<sequence length="688" mass="73614">MAYDQNQRFVRLVPGGTGIVYAIQADGVLLWYRHSGWQTGAASWSNGGGLAIGSGWQQFKTVLAAADGQLFAIGEDGSMRWYKYQLTDPNTGAGTWHAASGSVIRTGLQAYPRIFGGWNGVFYAIDTSGNLHWFRYLAGNGTNGAGAWHANSAAVISGGWKQYYAVFADPNGVIFGIAQGGNLLYWWRYLAGDGTNGVGAWTNGGQPWVIGSGFSDDANKSWFSNTAGTVYLVWLDTATTPGYDDKLNWFRLVNSETINGDWTGAWVNVGAPLQIGAGFSVESTAALQGYANDLSPRPGYTQGFPVSSTFTTVEATIERLAVSGQSPGTVVWGPVSQPGRLQPLPGGYRATGCGWTPDFSLTIPATWRSGVYVCRLRGVLNGVQHLRFDIPFAVKPTAPSSPIAVMLPTNTYNAYNTWAGHNAYSSAGQSGVQRTIASLRPSDSVWTDDRANLSHTFYSDQLLLRWLVTKGYSFDCYQDGDLDADGTWLGQYKALVLGSHAEYWSQTMKDRVNTYLGAGGHVIATGGNTMFEKVSWSANGDSVVFRTTSGLREPMWFANLGQPTSAVLGSDWDGSEFMTFAPYRVANTAHPFLAGSGLVNNDTFGAQSYNLAASGWEVDRRPVPSPPGAQLIAVGQNSGGDNGAEMIQFTRPGGGWVFSTGSIAFNGSLALDATSSLVLKNALDAAIV</sequence>
<dbReference type="InterPro" id="IPR046540">
    <property type="entry name" value="DMFA2_C"/>
</dbReference>
<evidence type="ECO:0000259" key="2">
    <source>
        <dbReference type="Pfam" id="PF20254"/>
    </source>
</evidence>
<dbReference type="Pfam" id="PF14517">
    <property type="entry name" value="Tachylectin"/>
    <property type="match status" value="1"/>
</dbReference>
<dbReference type="InterPro" id="IPR023294">
    <property type="entry name" value="Tachylectin2"/>
</dbReference>
<dbReference type="AlphaFoldDB" id="A0A9X2VSR0"/>
<dbReference type="Proteomes" id="UP001141259">
    <property type="component" value="Unassembled WGS sequence"/>
</dbReference>
<dbReference type="InterPro" id="IPR036813">
    <property type="entry name" value="Tachylectin2_sf"/>
</dbReference>
<accession>A0A9X2VSR0</accession>
<dbReference type="Gene3D" id="2.115.10.10">
    <property type="entry name" value="Tachylectin 2"/>
    <property type="match status" value="2"/>
</dbReference>
<evidence type="ECO:0000259" key="1">
    <source>
        <dbReference type="Pfam" id="PF14517"/>
    </source>
</evidence>
<dbReference type="SUPFAM" id="SSF50934">
    <property type="entry name" value="Tachylectin-2"/>
    <property type="match status" value="1"/>
</dbReference>
<protein>
    <submittedName>
        <fullName evidence="3">Tachylectin-related carbohydrate-binding protein</fullName>
    </submittedName>
</protein>
<reference evidence="3" key="1">
    <citation type="submission" date="2022-08" db="EMBL/GenBank/DDBJ databases">
        <authorList>
            <person name="Tistechok S."/>
            <person name="Samborskyy M."/>
            <person name="Roman I."/>
        </authorList>
    </citation>
    <scope>NUCLEOTIDE SEQUENCE</scope>
    <source>
        <strain evidence="3">DSM 103496</strain>
    </source>
</reference>
<dbReference type="EMBL" id="JANYMP010000022">
    <property type="protein sequence ID" value="MCS7482200.1"/>
    <property type="molecule type" value="Genomic_DNA"/>
</dbReference>
<feature type="domain" description="N,N-dimethylformamidase beta subunit-like C-terminal" evidence="2">
    <location>
        <begin position="349"/>
        <end position="670"/>
    </location>
</feature>
<evidence type="ECO:0000313" key="3">
    <source>
        <dbReference type="EMBL" id="MCS7482200.1"/>
    </source>
</evidence>
<organism evidence="3 4">
    <name type="scientific">Umezawaea endophytica</name>
    <dbReference type="NCBI Taxonomy" id="1654476"/>
    <lineage>
        <taxon>Bacteria</taxon>
        <taxon>Bacillati</taxon>
        <taxon>Actinomycetota</taxon>
        <taxon>Actinomycetes</taxon>
        <taxon>Pseudonocardiales</taxon>
        <taxon>Pseudonocardiaceae</taxon>
        <taxon>Umezawaea</taxon>
    </lineage>
</organism>
<dbReference type="Pfam" id="PF20254">
    <property type="entry name" value="DMFA2_C"/>
    <property type="match status" value="1"/>
</dbReference>
<feature type="domain" description="Tachylectin 2" evidence="1">
    <location>
        <begin position="8"/>
        <end position="139"/>
    </location>
</feature>
<proteinExistence type="predicted"/>
<keyword evidence="4" id="KW-1185">Reference proteome</keyword>